<sequence length="39" mass="4061">DELVLRLLGDGLGPLALCTGIYLGALPSLLDNLSIKIPL</sequence>
<name>A0ABN7X9L5_GIGMA</name>
<comment type="caution">
    <text evidence="1">The sequence shown here is derived from an EMBL/GenBank/DDBJ whole genome shotgun (WGS) entry which is preliminary data.</text>
</comment>
<gene>
    <name evidence="1" type="ORF">GMARGA_LOCUS40291</name>
</gene>
<reference evidence="1 2" key="1">
    <citation type="submission" date="2021-06" db="EMBL/GenBank/DDBJ databases">
        <authorList>
            <person name="Kallberg Y."/>
            <person name="Tangrot J."/>
            <person name="Rosling A."/>
        </authorList>
    </citation>
    <scope>NUCLEOTIDE SEQUENCE [LARGE SCALE GENOMIC DNA]</scope>
    <source>
        <strain evidence="1 2">120-4 pot B 10/14</strain>
    </source>
</reference>
<proteinExistence type="predicted"/>
<evidence type="ECO:0000313" key="1">
    <source>
        <dbReference type="EMBL" id="CAG8850595.1"/>
    </source>
</evidence>
<keyword evidence="2" id="KW-1185">Reference proteome</keyword>
<dbReference type="EMBL" id="CAJVQB010101890">
    <property type="protein sequence ID" value="CAG8850595.1"/>
    <property type="molecule type" value="Genomic_DNA"/>
</dbReference>
<organism evidence="1 2">
    <name type="scientific">Gigaspora margarita</name>
    <dbReference type="NCBI Taxonomy" id="4874"/>
    <lineage>
        <taxon>Eukaryota</taxon>
        <taxon>Fungi</taxon>
        <taxon>Fungi incertae sedis</taxon>
        <taxon>Mucoromycota</taxon>
        <taxon>Glomeromycotina</taxon>
        <taxon>Glomeromycetes</taxon>
        <taxon>Diversisporales</taxon>
        <taxon>Gigasporaceae</taxon>
        <taxon>Gigaspora</taxon>
    </lineage>
</organism>
<feature type="non-terminal residue" evidence="1">
    <location>
        <position position="1"/>
    </location>
</feature>
<protein>
    <submittedName>
        <fullName evidence="1">38553_t:CDS:1</fullName>
    </submittedName>
</protein>
<dbReference type="Proteomes" id="UP000789901">
    <property type="component" value="Unassembled WGS sequence"/>
</dbReference>
<accession>A0ABN7X9L5</accession>
<evidence type="ECO:0000313" key="2">
    <source>
        <dbReference type="Proteomes" id="UP000789901"/>
    </source>
</evidence>
<feature type="non-terminal residue" evidence="1">
    <location>
        <position position="39"/>
    </location>
</feature>